<organism evidence="1">
    <name type="scientific">marine metagenome</name>
    <dbReference type="NCBI Taxonomy" id="408172"/>
    <lineage>
        <taxon>unclassified sequences</taxon>
        <taxon>metagenomes</taxon>
        <taxon>ecological metagenomes</taxon>
    </lineage>
</organism>
<protein>
    <submittedName>
        <fullName evidence="1">Uncharacterized protein</fullName>
    </submittedName>
</protein>
<dbReference type="AlphaFoldDB" id="A0A382YPF5"/>
<proteinExistence type="predicted"/>
<accession>A0A382YPF5</accession>
<sequence length="72" mass="8120">MNKLDKFLTQVGGRFSTLTLKEGSTNKDYCAQFIGASPQYVTFNDVSTGLDRKVSRKRIVSARVGKSRYRAR</sequence>
<reference evidence="1" key="1">
    <citation type="submission" date="2018-05" db="EMBL/GenBank/DDBJ databases">
        <authorList>
            <person name="Lanie J.A."/>
            <person name="Ng W.-L."/>
            <person name="Kazmierczak K.M."/>
            <person name="Andrzejewski T.M."/>
            <person name="Davidsen T.M."/>
            <person name="Wayne K.J."/>
            <person name="Tettelin H."/>
            <person name="Glass J.I."/>
            <person name="Rusch D."/>
            <person name="Podicherti R."/>
            <person name="Tsui H.-C.T."/>
            <person name="Winkler M.E."/>
        </authorList>
    </citation>
    <scope>NUCLEOTIDE SEQUENCE</scope>
</reference>
<evidence type="ECO:0000313" key="1">
    <source>
        <dbReference type="EMBL" id="SVD84735.1"/>
    </source>
</evidence>
<dbReference type="EMBL" id="UINC01177216">
    <property type="protein sequence ID" value="SVD84735.1"/>
    <property type="molecule type" value="Genomic_DNA"/>
</dbReference>
<name>A0A382YPF5_9ZZZZ</name>
<gene>
    <name evidence="1" type="ORF">METZ01_LOCUS437589</name>
</gene>